<dbReference type="SMR" id="A0A0H3M2C6"/>
<name>A0A0H3M2C6_MYCBP</name>
<dbReference type="PANTHER" id="PTHR43260">
    <property type="entry name" value="3-KETOSTEROID-DELTA-1-DEHYDROGENASE"/>
    <property type="match status" value="1"/>
</dbReference>
<accession>A0A0H3M2C6</accession>
<dbReference type="KEGG" id="mbb:BCG_0836"/>
<protein>
    <recommendedName>
        <fullName evidence="3">FAD-dependent oxidoreductase 2 FAD-binding domain-containing protein</fullName>
    </recommendedName>
</protein>
<sequence length="191" mass="20703">MALTCTDMSDAVAGSDAEGLTADAIVVGAGLAGLVAACELADRGLRVLILDQENRANVGGQAFWSFGGLFLVNSPEQRRLGIRDSHELALQDWLGTAAFDRPEDYWPEQWAHAYVDFAAGEKRSWLRARGLKIFRWWAGPSVVVTTRRGTATRCPVSTSPGVLGRLWSTYSCVSCVIAPRCALRTATRSTN</sequence>
<dbReference type="InterPro" id="IPR036188">
    <property type="entry name" value="FAD/NAD-bd_sf"/>
</dbReference>
<gene>
    <name evidence="4" type="ordered locus">BCG_0836</name>
</gene>
<evidence type="ECO:0000259" key="3">
    <source>
        <dbReference type="Pfam" id="PF00890"/>
    </source>
</evidence>
<organism evidence="4 5">
    <name type="scientific">Mycobacterium bovis (strain BCG / Pasteur 1173P2)</name>
    <dbReference type="NCBI Taxonomy" id="410289"/>
    <lineage>
        <taxon>Bacteria</taxon>
        <taxon>Bacillati</taxon>
        <taxon>Actinomycetota</taxon>
        <taxon>Actinomycetes</taxon>
        <taxon>Mycobacteriales</taxon>
        <taxon>Mycobacteriaceae</taxon>
        <taxon>Mycobacterium</taxon>
        <taxon>Mycobacterium tuberculosis complex</taxon>
    </lineage>
</organism>
<keyword evidence="2" id="KW-0560">Oxidoreductase</keyword>
<dbReference type="AlphaFoldDB" id="A0A0H3M2C6"/>
<dbReference type="HOGENOM" id="CLU_125943_0_0_11"/>
<reference evidence="4 5" key="1">
    <citation type="journal article" date="2007" name="Proc. Natl. Acad. Sci. U.S.A.">
        <title>Genome plasticity of BCG and impact on vaccine efficacy.</title>
        <authorList>
            <person name="Brosch R."/>
            <person name="Gordon S.V."/>
            <person name="Garnier T."/>
            <person name="Eiglmeier K."/>
            <person name="Frigui W."/>
            <person name="Valenti P."/>
            <person name="Dos Santos S."/>
            <person name="Duthoy S."/>
            <person name="Lacroix C."/>
            <person name="Garcia-Pelayo C."/>
            <person name="Inwald J.K."/>
            <person name="Golby P."/>
            <person name="Garcia J.N."/>
            <person name="Hewinson R.G."/>
            <person name="Behr M.A."/>
            <person name="Quail M.A."/>
            <person name="Churcher C."/>
            <person name="Barrell B.G."/>
            <person name="Parkhill J."/>
            <person name="Cole S.T."/>
        </authorList>
    </citation>
    <scope>NUCLEOTIDE SEQUENCE [LARGE SCALE GENOMIC DNA]</scope>
    <source>
        <strain evidence="5">BCG / Pasteur 1173P2</strain>
    </source>
</reference>
<feature type="domain" description="FAD-dependent oxidoreductase 2 FAD-binding" evidence="3">
    <location>
        <begin position="23"/>
        <end position="154"/>
    </location>
</feature>
<dbReference type="InterPro" id="IPR003953">
    <property type="entry name" value="FAD-dep_OxRdtase_2_FAD-bd"/>
</dbReference>
<dbReference type="SUPFAM" id="SSF51905">
    <property type="entry name" value="FAD/NAD(P)-binding domain"/>
    <property type="match status" value="1"/>
</dbReference>
<evidence type="ECO:0000313" key="5">
    <source>
        <dbReference type="Proteomes" id="UP000001472"/>
    </source>
</evidence>
<evidence type="ECO:0000256" key="1">
    <source>
        <dbReference type="ARBA" id="ARBA00022630"/>
    </source>
</evidence>
<evidence type="ECO:0000313" key="4">
    <source>
        <dbReference type="EMBL" id="CAL70822.1"/>
    </source>
</evidence>
<dbReference type="Pfam" id="PF00890">
    <property type="entry name" value="FAD_binding_2"/>
    <property type="match status" value="1"/>
</dbReference>
<dbReference type="Gene3D" id="3.50.50.60">
    <property type="entry name" value="FAD/NAD(P)-binding domain"/>
    <property type="match status" value="1"/>
</dbReference>
<dbReference type="PANTHER" id="PTHR43260:SF1">
    <property type="entry name" value="KSDD-LIKE STEROID DEHYDROGENASE RV0785"/>
    <property type="match status" value="1"/>
</dbReference>
<evidence type="ECO:0000256" key="2">
    <source>
        <dbReference type="ARBA" id="ARBA00023002"/>
    </source>
</evidence>
<keyword evidence="1" id="KW-0285">Flavoprotein</keyword>
<proteinExistence type="predicted"/>
<dbReference type="InterPro" id="IPR014614">
    <property type="entry name" value="KsdD_DH"/>
</dbReference>
<dbReference type="EMBL" id="AM408590">
    <property type="protein sequence ID" value="CAL70822.1"/>
    <property type="molecule type" value="Genomic_DNA"/>
</dbReference>
<dbReference type="Proteomes" id="UP000001472">
    <property type="component" value="Chromosome"/>
</dbReference>
<dbReference type="GO" id="GO:0016627">
    <property type="term" value="F:oxidoreductase activity, acting on the CH-CH group of donors"/>
    <property type="evidence" value="ECO:0007669"/>
    <property type="project" value="InterPro"/>
</dbReference>